<sequence>FSKEDMGIIQANGSLMNELQLVSKELASSIKREFALEDKLKHYTSNGHAPPEATPTKVAAQDNFSEMRKKAEEISRLTQLLNQERRARFISEEHVLQYENGMDPSPLKLNQEKIELEQRLVDK</sequence>
<evidence type="ECO:0000313" key="2">
    <source>
        <dbReference type="Proteomes" id="UP000094336"/>
    </source>
</evidence>
<dbReference type="STRING" id="984486.A0A1E3QZ89"/>
<dbReference type="OrthoDB" id="4097106at2759"/>
<feature type="non-terminal residue" evidence="1">
    <location>
        <position position="123"/>
    </location>
</feature>
<feature type="non-terminal residue" evidence="1">
    <location>
        <position position="1"/>
    </location>
</feature>
<accession>A0A1E3QZ89</accession>
<name>A0A1E3QZ89_9ASCO</name>
<evidence type="ECO:0000313" key="1">
    <source>
        <dbReference type="EMBL" id="ODQ82407.1"/>
    </source>
</evidence>
<dbReference type="GeneID" id="30149068"/>
<reference evidence="2" key="1">
    <citation type="submission" date="2016-05" db="EMBL/GenBank/DDBJ databases">
        <title>Comparative genomics of biotechnologically important yeasts.</title>
        <authorList>
            <consortium name="DOE Joint Genome Institute"/>
            <person name="Riley R."/>
            <person name="Haridas S."/>
            <person name="Wolfe K.H."/>
            <person name="Lopes M.R."/>
            <person name="Hittinger C.T."/>
            <person name="Goker M."/>
            <person name="Salamov A."/>
            <person name="Wisecaver J."/>
            <person name="Long T.M."/>
            <person name="Aerts A.L."/>
            <person name="Barry K."/>
            <person name="Choi C."/>
            <person name="Clum A."/>
            <person name="Coughlan A.Y."/>
            <person name="Deshpande S."/>
            <person name="Douglass A.P."/>
            <person name="Hanson S.J."/>
            <person name="Klenk H.-P."/>
            <person name="Labutti K."/>
            <person name="Lapidus A."/>
            <person name="Lindquist E."/>
            <person name="Lipzen A."/>
            <person name="Meier-Kolthoff J.P."/>
            <person name="Ohm R.A."/>
            <person name="Otillar R.P."/>
            <person name="Pangilinan J."/>
            <person name="Peng Y."/>
            <person name="Rokas A."/>
            <person name="Rosa C.A."/>
            <person name="Scheuner C."/>
            <person name="Sibirny A.A."/>
            <person name="Slot J.C."/>
            <person name="Stielow J.B."/>
            <person name="Sun H."/>
            <person name="Kurtzman C.P."/>
            <person name="Blackwell M."/>
            <person name="Grigoriev I.V."/>
            <person name="Jeffries T.W."/>
        </authorList>
    </citation>
    <scope>NUCLEOTIDE SEQUENCE [LARGE SCALE GENOMIC DNA]</scope>
    <source>
        <strain evidence="2">NRRL Y-12698</strain>
    </source>
</reference>
<protein>
    <submittedName>
        <fullName evidence="1">Uncharacterized protein</fullName>
    </submittedName>
</protein>
<dbReference type="AlphaFoldDB" id="A0A1E3QZ89"/>
<proteinExistence type="predicted"/>
<dbReference type="RefSeq" id="XP_018987735.1">
    <property type="nucleotide sequence ID" value="XM_019131215.1"/>
</dbReference>
<dbReference type="EMBL" id="KV454426">
    <property type="protein sequence ID" value="ODQ82407.1"/>
    <property type="molecule type" value="Genomic_DNA"/>
</dbReference>
<gene>
    <name evidence="1" type="ORF">BABINDRAFT_19408</name>
</gene>
<keyword evidence="2" id="KW-1185">Reference proteome</keyword>
<dbReference type="Proteomes" id="UP000094336">
    <property type="component" value="Unassembled WGS sequence"/>
</dbReference>
<organism evidence="1 2">
    <name type="scientific">Babjeviella inositovora NRRL Y-12698</name>
    <dbReference type="NCBI Taxonomy" id="984486"/>
    <lineage>
        <taxon>Eukaryota</taxon>
        <taxon>Fungi</taxon>
        <taxon>Dikarya</taxon>
        <taxon>Ascomycota</taxon>
        <taxon>Saccharomycotina</taxon>
        <taxon>Pichiomycetes</taxon>
        <taxon>Serinales incertae sedis</taxon>
        <taxon>Babjeviella</taxon>
    </lineage>
</organism>